<accession>A0A323UPZ5</accession>
<gene>
    <name evidence="1" type="ORF">DNK49_20310</name>
</gene>
<dbReference type="InterPro" id="IPR037175">
    <property type="entry name" value="KFase_sf"/>
</dbReference>
<name>A0A323UPZ5_9RHOO</name>
<comment type="caution">
    <text evidence="1">The sequence shown here is derived from an EMBL/GenBank/DDBJ whole genome shotgun (WGS) entry which is preliminary data.</text>
</comment>
<dbReference type="GO" id="GO:0004061">
    <property type="term" value="F:arylformamidase activity"/>
    <property type="evidence" value="ECO:0007669"/>
    <property type="project" value="InterPro"/>
</dbReference>
<dbReference type="RefSeq" id="WP_110529115.1">
    <property type="nucleotide sequence ID" value="NZ_QKOE01000023.1"/>
</dbReference>
<keyword evidence="2" id="KW-1185">Reference proteome</keyword>
<evidence type="ECO:0000313" key="1">
    <source>
        <dbReference type="EMBL" id="PZA14735.1"/>
    </source>
</evidence>
<proteinExistence type="predicted"/>
<dbReference type="AlphaFoldDB" id="A0A323UPZ5"/>
<dbReference type="Gene3D" id="3.50.30.50">
    <property type="entry name" value="Putative cyclase"/>
    <property type="match status" value="1"/>
</dbReference>
<dbReference type="Proteomes" id="UP000248259">
    <property type="component" value="Unassembled WGS sequence"/>
</dbReference>
<protein>
    <submittedName>
        <fullName evidence="1">Cyclase family protein</fullName>
    </submittedName>
</protein>
<organism evidence="1 2">
    <name type="scientific">Parazoarcus communis SWub3 = DSM 12120</name>
    <dbReference type="NCBI Taxonomy" id="1121029"/>
    <lineage>
        <taxon>Bacteria</taxon>
        <taxon>Pseudomonadati</taxon>
        <taxon>Pseudomonadota</taxon>
        <taxon>Betaproteobacteria</taxon>
        <taxon>Rhodocyclales</taxon>
        <taxon>Zoogloeaceae</taxon>
        <taxon>Parazoarcus</taxon>
    </lineage>
</organism>
<dbReference type="Pfam" id="PF04199">
    <property type="entry name" value="Cyclase"/>
    <property type="match status" value="1"/>
</dbReference>
<dbReference type="PANTHER" id="PTHR31118:SF12">
    <property type="entry name" value="CYCLASE-LIKE PROTEIN 2"/>
    <property type="match status" value="1"/>
</dbReference>
<dbReference type="EMBL" id="QKOE01000023">
    <property type="protein sequence ID" value="PZA14735.1"/>
    <property type="molecule type" value="Genomic_DNA"/>
</dbReference>
<reference evidence="1 2" key="1">
    <citation type="submission" date="2018-06" db="EMBL/GenBank/DDBJ databases">
        <title>Azoarcus communis strain SWub3 genome.</title>
        <authorList>
            <person name="Zorraquino Salvo V."/>
            <person name="Toubiana D."/>
            <person name="Blumwald E."/>
        </authorList>
    </citation>
    <scope>NUCLEOTIDE SEQUENCE [LARGE SCALE GENOMIC DNA]</scope>
    <source>
        <strain evidence="1 2">SWub3</strain>
    </source>
</reference>
<dbReference type="SUPFAM" id="SSF102198">
    <property type="entry name" value="Putative cyclase"/>
    <property type="match status" value="1"/>
</dbReference>
<dbReference type="GO" id="GO:0019441">
    <property type="term" value="P:L-tryptophan catabolic process to kynurenine"/>
    <property type="evidence" value="ECO:0007669"/>
    <property type="project" value="InterPro"/>
</dbReference>
<dbReference type="PANTHER" id="PTHR31118">
    <property type="entry name" value="CYCLASE-LIKE PROTEIN 2"/>
    <property type="match status" value="1"/>
</dbReference>
<dbReference type="InterPro" id="IPR007325">
    <property type="entry name" value="KFase/CYL"/>
</dbReference>
<sequence>MTESSSLSRFALDLLAGKIRVIDLTQTLSPEFPSLTLPPELGQCWPFRMEEISRYDERGPAWYWNNFSMSEHTGTHFDAPVHWVSGKDHPNNAVDSIPVENFIAHACVIDCSAEAAANPDFLLTVDFVEKWEAQHGKIPARSWVLLRTDWSKRKMPEDYVNAREDGPHTPGPAQGLVQWLIDERNVLGFGVESINTDAGQSYAWETPFPCHYLMHGNNRYGLQCLTNLDQLPPQGTIIIAAPLKIRNGSGSPLRVLALVGQ</sequence>
<evidence type="ECO:0000313" key="2">
    <source>
        <dbReference type="Proteomes" id="UP000248259"/>
    </source>
</evidence>
<dbReference type="OrthoDB" id="9796085at2"/>